<accession>A0A0G2F1L6</accession>
<protein>
    <submittedName>
        <fullName evidence="2">Putative vacuolar import degradation protein vid24</fullName>
    </submittedName>
</protein>
<feature type="compositionally biased region" description="Polar residues" evidence="1">
    <location>
        <begin position="1"/>
        <end position="12"/>
    </location>
</feature>
<organism evidence="2 3">
    <name type="scientific">Diplodia seriata</name>
    <dbReference type="NCBI Taxonomy" id="420778"/>
    <lineage>
        <taxon>Eukaryota</taxon>
        <taxon>Fungi</taxon>
        <taxon>Dikarya</taxon>
        <taxon>Ascomycota</taxon>
        <taxon>Pezizomycotina</taxon>
        <taxon>Dothideomycetes</taxon>
        <taxon>Dothideomycetes incertae sedis</taxon>
        <taxon>Botryosphaeriales</taxon>
        <taxon>Botryosphaeriaceae</taxon>
        <taxon>Diplodia</taxon>
    </lineage>
</organism>
<reference evidence="2 3" key="1">
    <citation type="submission" date="2015-03" db="EMBL/GenBank/DDBJ databases">
        <authorList>
            <person name="Morales-Cruz A."/>
            <person name="Amrine K.C."/>
            <person name="Cantu D."/>
        </authorList>
    </citation>
    <scope>NUCLEOTIDE SEQUENCE [LARGE SCALE GENOMIC DNA]</scope>
    <source>
        <strain evidence="2">DS831</strain>
    </source>
</reference>
<proteinExistence type="predicted"/>
<evidence type="ECO:0000313" key="2">
    <source>
        <dbReference type="EMBL" id="KKY28224.1"/>
    </source>
</evidence>
<name>A0A0G2F1L6_9PEZI</name>
<evidence type="ECO:0000313" key="3">
    <source>
        <dbReference type="Proteomes" id="UP000034182"/>
    </source>
</evidence>
<gene>
    <name evidence="2" type="ORF">UCDDS831_g00407</name>
</gene>
<sequence>MPPPTSRASPQPTDEPARPNTPPSYLSALRQLESPVSPQVINLAATLTTQAENEVDADNVSFLRRPVDPQEEWRQQNAQAEDELFEEVRAARERLRARTAEMQHDERDRQTHLQRVLSRLSRMEDSLSYSDRVPARNQLYDWSPPADLVVDHEELQEILRSLPRHYRYLKRHHLEYPYTYLDNPIPLSKQRLPHDINPVRCSTALDEP</sequence>
<dbReference type="AlphaFoldDB" id="A0A0G2F1L6"/>
<evidence type="ECO:0000256" key="1">
    <source>
        <dbReference type="SAM" id="MobiDB-lite"/>
    </source>
</evidence>
<dbReference type="Proteomes" id="UP000034182">
    <property type="component" value="Unassembled WGS sequence"/>
</dbReference>
<feature type="region of interest" description="Disordered" evidence="1">
    <location>
        <begin position="1"/>
        <end position="25"/>
    </location>
</feature>
<comment type="caution">
    <text evidence="2">The sequence shown here is derived from an EMBL/GenBank/DDBJ whole genome shotgun (WGS) entry which is preliminary data.</text>
</comment>
<reference evidence="2 3" key="2">
    <citation type="submission" date="2015-05" db="EMBL/GenBank/DDBJ databases">
        <title>Distinctive expansion of gene families associated with plant cell wall degradation and secondary metabolism in the genomes of grapevine trunk pathogens.</title>
        <authorList>
            <person name="Lawrence D.P."/>
            <person name="Travadon R."/>
            <person name="Rolshausen P.E."/>
            <person name="Baumgartner K."/>
        </authorList>
    </citation>
    <scope>NUCLEOTIDE SEQUENCE [LARGE SCALE GENOMIC DNA]</scope>
    <source>
        <strain evidence="2">DS831</strain>
    </source>
</reference>
<dbReference type="EMBL" id="LAQI01000011">
    <property type="protein sequence ID" value="KKY28224.1"/>
    <property type="molecule type" value="Genomic_DNA"/>
</dbReference>